<evidence type="ECO:0000256" key="1">
    <source>
        <dbReference type="ARBA" id="ARBA00022679"/>
    </source>
</evidence>
<dbReference type="SUPFAM" id="SSF55729">
    <property type="entry name" value="Acyl-CoA N-acyltransferases (Nat)"/>
    <property type="match status" value="1"/>
</dbReference>
<gene>
    <name evidence="4" type="ORF">HQ35_10130</name>
</gene>
<evidence type="ECO:0000259" key="3">
    <source>
        <dbReference type="PROSITE" id="PS51186"/>
    </source>
</evidence>
<sequence>MESHRIRDTKHMLYDPLSTLCSASFPIFEQRTEEQQRAAFMRPEYHLMGYTEGHSFVGFIAYRAFDDYVYVEHLAVSAEVRGKGHGTKLLEAFVHSVSKTVLLEIDPIVDAISEARLRFYERCGFHQNPYPHTHPPYREGYESHPLVVLTSGRRIAEDEYHRFKSDLETVVMA</sequence>
<dbReference type="EMBL" id="JQJD01000060">
    <property type="protein sequence ID" value="KGN78560.1"/>
    <property type="molecule type" value="Genomic_DNA"/>
</dbReference>
<reference evidence="4 5" key="1">
    <citation type="submission" date="2014-08" db="EMBL/GenBank/DDBJ databases">
        <title>Porphyromonas cangingivalis strain:COT-109_OH1386 Genome sequencing.</title>
        <authorList>
            <person name="Wallis C."/>
            <person name="Deusch O."/>
            <person name="O'Flynn C."/>
            <person name="Davis I."/>
            <person name="Jospin G."/>
            <person name="Darling A.E."/>
            <person name="Coil D.A."/>
            <person name="Alexiev A."/>
            <person name="Horsfall A."/>
            <person name="Kirkwood N."/>
            <person name="Harris S."/>
            <person name="Eisen J.A."/>
        </authorList>
    </citation>
    <scope>NUCLEOTIDE SEQUENCE [LARGE SCALE GENOMIC DNA]</scope>
    <source>
        <strain evidence="5">COT-109 OH1386</strain>
    </source>
</reference>
<dbReference type="Proteomes" id="UP000030125">
    <property type="component" value="Unassembled WGS sequence"/>
</dbReference>
<dbReference type="InterPro" id="IPR016181">
    <property type="entry name" value="Acyl_CoA_acyltransferase"/>
</dbReference>
<keyword evidence="5" id="KW-1185">Reference proteome</keyword>
<dbReference type="GO" id="GO:0016747">
    <property type="term" value="F:acyltransferase activity, transferring groups other than amino-acyl groups"/>
    <property type="evidence" value="ECO:0007669"/>
    <property type="project" value="InterPro"/>
</dbReference>
<dbReference type="Pfam" id="PF13673">
    <property type="entry name" value="Acetyltransf_10"/>
    <property type="match status" value="1"/>
</dbReference>
<protein>
    <submittedName>
        <fullName evidence="4">GNAT family acetyltransferase</fullName>
    </submittedName>
</protein>
<dbReference type="PANTHER" id="PTHR43800:SF1">
    <property type="entry name" value="PEPTIDYL-LYSINE N-ACETYLTRANSFERASE YJAB"/>
    <property type="match status" value="1"/>
</dbReference>
<comment type="caution">
    <text evidence="4">The sequence shown here is derived from an EMBL/GenBank/DDBJ whole genome shotgun (WGS) entry which is preliminary data.</text>
</comment>
<dbReference type="CDD" id="cd04301">
    <property type="entry name" value="NAT_SF"/>
    <property type="match status" value="1"/>
</dbReference>
<evidence type="ECO:0000313" key="4">
    <source>
        <dbReference type="EMBL" id="KGN78560.1"/>
    </source>
</evidence>
<dbReference type="Gene3D" id="3.40.630.30">
    <property type="match status" value="1"/>
</dbReference>
<accession>A0A0A2EM33</accession>
<dbReference type="InterPro" id="IPR000182">
    <property type="entry name" value="GNAT_dom"/>
</dbReference>
<proteinExistence type="predicted"/>
<dbReference type="OrthoDB" id="9127144at2"/>
<organism evidence="4 5">
    <name type="scientific">Porphyromonas cangingivalis</name>
    <dbReference type="NCBI Taxonomy" id="36874"/>
    <lineage>
        <taxon>Bacteria</taxon>
        <taxon>Pseudomonadati</taxon>
        <taxon>Bacteroidota</taxon>
        <taxon>Bacteroidia</taxon>
        <taxon>Bacteroidales</taxon>
        <taxon>Porphyromonadaceae</taxon>
        <taxon>Porphyromonas</taxon>
    </lineage>
</organism>
<dbReference type="PROSITE" id="PS51186">
    <property type="entry name" value="GNAT"/>
    <property type="match status" value="1"/>
</dbReference>
<dbReference type="RefSeq" id="WP_036852871.1">
    <property type="nucleotide sequence ID" value="NZ_JQJD01000060.1"/>
</dbReference>
<dbReference type="PANTHER" id="PTHR43800">
    <property type="entry name" value="PEPTIDYL-LYSINE N-ACETYLTRANSFERASE YJAB"/>
    <property type="match status" value="1"/>
</dbReference>
<evidence type="ECO:0000256" key="2">
    <source>
        <dbReference type="ARBA" id="ARBA00023315"/>
    </source>
</evidence>
<keyword evidence="1 4" id="KW-0808">Transferase</keyword>
<feature type="domain" description="N-acetyltransferase" evidence="3">
    <location>
        <begin position="4"/>
        <end position="147"/>
    </location>
</feature>
<keyword evidence="2" id="KW-0012">Acyltransferase</keyword>
<dbReference type="AlphaFoldDB" id="A0A0A2EM33"/>
<name>A0A0A2EM33_PORCN</name>
<evidence type="ECO:0000313" key="5">
    <source>
        <dbReference type="Proteomes" id="UP000030125"/>
    </source>
</evidence>